<accession>A0A1R0IHA3</accession>
<keyword evidence="1" id="KW-0812">Transmembrane</keyword>
<comment type="caution">
    <text evidence="2">The sequence shown here is derived from an EMBL/GenBank/DDBJ whole genome shotgun (WGS) entry which is preliminary data.</text>
</comment>
<dbReference type="EMBL" id="PXYX01000003">
    <property type="protein sequence ID" value="PSR29208.1"/>
    <property type="molecule type" value="Genomic_DNA"/>
</dbReference>
<feature type="transmembrane region" description="Helical" evidence="1">
    <location>
        <begin position="71"/>
        <end position="87"/>
    </location>
</feature>
<keyword evidence="1" id="KW-1133">Transmembrane helix</keyword>
<gene>
    <name evidence="2" type="ORF">C7B47_02480</name>
</gene>
<organism evidence="2 3">
    <name type="scientific">Sulfobacillus thermosulfidooxidans</name>
    <dbReference type="NCBI Taxonomy" id="28034"/>
    <lineage>
        <taxon>Bacteria</taxon>
        <taxon>Bacillati</taxon>
        <taxon>Bacillota</taxon>
        <taxon>Clostridia</taxon>
        <taxon>Eubacteriales</taxon>
        <taxon>Clostridiales Family XVII. Incertae Sedis</taxon>
        <taxon>Sulfobacillus</taxon>
    </lineage>
</organism>
<feature type="transmembrane region" description="Helical" evidence="1">
    <location>
        <begin position="30"/>
        <end position="51"/>
    </location>
</feature>
<feature type="transmembrane region" description="Helical" evidence="1">
    <location>
        <begin position="93"/>
        <end position="110"/>
    </location>
</feature>
<dbReference type="InterPro" id="IPR003832">
    <property type="entry name" value="DUF212"/>
</dbReference>
<evidence type="ECO:0000313" key="3">
    <source>
        <dbReference type="Proteomes" id="UP000242705"/>
    </source>
</evidence>
<reference evidence="2 3" key="1">
    <citation type="journal article" date="2014" name="BMC Genomics">
        <title>Comparison of environmental and isolate Sulfobacillus genomes reveals diverse carbon, sulfur, nitrogen, and hydrogen metabolisms.</title>
        <authorList>
            <person name="Justice N.B."/>
            <person name="Norman A."/>
            <person name="Brown C.T."/>
            <person name="Singh A."/>
            <person name="Thomas B.C."/>
            <person name="Banfield J.F."/>
        </authorList>
    </citation>
    <scope>NUCLEOTIDE SEQUENCE [LARGE SCALE GENOMIC DNA]</scope>
    <source>
        <strain evidence="2">AMDSBA5</strain>
    </source>
</reference>
<dbReference type="AlphaFoldDB" id="A0A1R0IHA3"/>
<evidence type="ECO:0000256" key="1">
    <source>
        <dbReference type="SAM" id="Phobius"/>
    </source>
</evidence>
<evidence type="ECO:0000313" key="2">
    <source>
        <dbReference type="EMBL" id="PSR29208.1"/>
    </source>
</evidence>
<dbReference type="Pfam" id="PF02681">
    <property type="entry name" value="DUF212"/>
    <property type="match status" value="1"/>
</dbReference>
<sequence length="163" mass="18322">MQWQLRTHDICWNGENGGINLQWLLDSNRVLVSAVTAAVTAQLLKFLIYVVSRHEPRYDRLVGAGGMPSSHSAMVVALVSSIGYQYGWRSGEFAISAVFGLIVLYDAIHVRRVVGLQSRYLNLVSRSEYVADIDRDFPEFVGHTPWEVAAGTIWGLIISKFFY</sequence>
<dbReference type="PANTHER" id="PTHR31446">
    <property type="entry name" value="ACID PHOSPHATASE/VANADIUM-DEPENDENT HALOPEROXIDASE-RELATED PROTEIN"/>
    <property type="match status" value="1"/>
</dbReference>
<keyword evidence="1" id="KW-0472">Membrane</keyword>
<dbReference type="PANTHER" id="PTHR31446:SF29">
    <property type="entry name" value="ACID PHOSPHATASE_VANADIUM-DEPENDENT HALOPEROXIDASE-RELATED PROTEIN"/>
    <property type="match status" value="1"/>
</dbReference>
<protein>
    <submittedName>
        <fullName evidence="2">Divergent PAP2 family protein</fullName>
    </submittedName>
</protein>
<dbReference type="Proteomes" id="UP000242705">
    <property type="component" value="Unassembled WGS sequence"/>
</dbReference>
<proteinExistence type="predicted"/>
<name>A0A1R0IHA3_SULTH</name>